<dbReference type="Proteomes" id="UP000244184">
    <property type="component" value="Unassembled WGS sequence"/>
</dbReference>
<feature type="domain" description="HTH rpiR-type" evidence="5">
    <location>
        <begin position="6"/>
        <end position="82"/>
    </location>
</feature>
<dbReference type="GO" id="GO:0003700">
    <property type="term" value="F:DNA-binding transcription factor activity"/>
    <property type="evidence" value="ECO:0007669"/>
    <property type="project" value="InterPro"/>
</dbReference>
<keyword evidence="3" id="KW-0804">Transcription</keyword>
<evidence type="ECO:0000259" key="5">
    <source>
        <dbReference type="PROSITE" id="PS51071"/>
    </source>
</evidence>
<dbReference type="PROSITE" id="PS51071">
    <property type="entry name" value="HTH_RPIR"/>
    <property type="match status" value="1"/>
</dbReference>
<dbReference type="PANTHER" id="PTHR30514:SF18">
    <property type="entry name" value="RPIR-FAMILY TRANSCRIPTIONAL REGULATOR"/>
    <property type="match status" value="1"/>
</dbReference>
<dbReference type="InterPro" id="IPR000281">
    <property type="entry name" value="HTH_RpiR"/>
</dbReference>
<protein>
    <submittedName>
        <fullName evidence="6">MurR/RpiR family transcriptional regulator</fullName>
    </submittedName>
</protein>
<keyword evidence="4" id="KW-0175">Coiled coil</keyword>
<dbReference type="Pfam" id="PF01380">
    <property type="entry name" value="SIS"/>
    <property type="match status" value="1"/>
</dbReference>
<dbReference type="SUPFAM" id="SSF53697">
    <property type="entry name" value="SIS domain"/>
    <property type="match status" value="1"/>
</dbReference>
<evidence type="ECO:0000313" key="7">
    <source>
        <dbReference type="Proteomes" id="UP000244184"/>
    </source>
</evidence>
<keyword evidence="1" id="KW-0805">Transcription regulation</keyword>
<dbReference type="InterPro" id="IPR046348">
    <property type="entry name" value="SIS_dom_sf"/>
</dbReference>
<dbReference type="InterPro" id="IPR036388">
    <property type="entry name" value="WH-like_DNA-bd_sf"/>
</dbReference>
<keyword evidence="2" id="KW-0238">DNA-binding</keyword>
<evidence type="ECO:0000256" key="1">
    <source>
        <dbReference type="ARBA" id="ARBA00023015"/>
    </source>
</evidence>
<dbReference type="InterPro" id="IPR047640">
    <property type="entry name" value="RpiR-like"/>
</dbReference>
<proteinExistence type="predicted"/>
<dbReference type="CDD" id="cd05013">
    <property type="entry name" value="SIS_RpiR"/>
    <property type="match status" value="1"/>
</dbReference>
<dbReference type="EMBL" id="PYHP01000022">
    <property type="protein sequence ID" value="PUA39605.1"/>
    <property type="molecule type" value="Genomic_DNA"/>
</dbReference>
<organism evidence="6 7">
    <name type="scientific">Paenibacillus elgii</name>
    <dbReference type="NCBI Taxonomy" id="189691"/>
    <lineage>
        <taxon>Bacteria</taxon>
        <taxon>Bacillati</taxon>
        <taxon>Bacillota</taxon>
        <taxon>Bacilli</taxon>
        <taxon>Bacillales</taxon>
        <taxon>Paenibacillaceae</taxon>
        <taxon>Paenibacillus</taxon>
    </lineage>
</organism>
<accession>A0A2T6G638</accession>
<reference evidence="6 7" key="1">
    <citation type="submission" date="2018-03" db="EMBL/GenBank/DDBJ databases">
        <title>Genome sequence of Paenibacillus elgii strain AC13 an antimicrobial compound producing bacteria.</title>
        <authorList>
            <person name="Kurokawa A.S."/>
            <person name="Araujo J.F."/>
            <person name="Costa R.A."/>
            <person name="Ortega D.B."/>
            <person name="Pires A.S."/>
            <person name="Pappas G.J.Jr."/>
            <person name="Franco O.L."/>
            <person name="Barreto C."/>
            <person name="Magalhaes B.S."/>
            <person name="Kruger R.H."/>
        </authorList>
    </citation>
    <scope>NUCLEOTIDE SEQUENCE [LARGE SCALE GENOMIC DNA]</scope>
    <source>
        <strain evidence="6 7">AC13</strain>
    </source>
</reference>
<feature type="coiled-coil region" evidence="4">
    <location>
        <begin position="253"/>
        <end position="280"/>
    </location>
</feature>
<dbReference type="InterPro" id="IPR001347">
    <property type="entry name" value="SIS_dom"/>
</dbReference>
<comment type="caution">
    <text evidence="6">The sequence shown here is derived from an EMBL/GenBank/DDBJ whole genome shotgun (WGS) entry which is preliminary data.</text>
</comment>
<dbReference type="Gene3D" id="1.10.10.10">
    <property type="entry name" value="Winged helix-like DNA-binding domain superfamily/Winged helix DNA-binding domain"/>
    <property type="match status" value="1"/>
</dbReference>
<gene>
    <name evidence="6" type="ORF">C8Z91_09265</name>
</gene>
<dbReference type="SUPFAM" id="SSF46689">
    <property type="entry name" value="Homeodomain-like"/>
    <property type="match status" value="1"/>
</dbReference>
<sequence length="294" mass="32697">MEAQRMSVERKIEQLFDSLSPSQKKAAYFLTKDIRQAAVLPAKKMGELAGVSEATVHRLAQTLGFEGYAALQSELQSQFLQARPVQRLLETAQEEQATWLDELFAQDIDNLRETAALKQEAKVEEAVRLLLGAERTYTAGWRVGLAVTAPLAYIMHYMLGQARLVPQGEAAEYAAHFRPGDVLLVSGFPRYCQTTRHLTEAAKEKGARIVALTDSPVSPFAKLADVYLLAATRSRGFLDSYVAPLALANALIKKMAQLDLERVKRNMVEMERKFRMFETESSGWTGPNGKGTTK</sequence>
<dbReference type="Gene3D" id="3.40.50.10490">
    <property type="entry name" value="Glucose-6-phosphate isomerase like protein, domain 1"/>
    <property type="match status" value="1"/>
</dbReference>
<name>A0A2T6G638_9BACL</name>
<dbReference type="InterPro" id="IPR009057">
    <property type="entry name" value="Homeodomain-like_sf"/>
</dbReference>
<evidence type="ECO:0000256" key="4">
    <source>
        <dbReference type="SAM" id="Coils"/>
    </source>
</evidence>
<dbReference type="AlphaFoldDB" id="A0A2T6G638"/>
<evidence type="ECO:0000256" key="2">
    <source>
        <dbReference type="ARBA" id="ARBA00023125"/>
    </source>
</evidence>
<evidence type="ECO:0000313" key="6">
    <source>
        <dbReference type="EMBL" id="PUA39605.1"/>
    </source>
</evidence>
<dbReference type="GO" id="GO:0097367">
    <property type="term" value="F:carbohydrate derivative binding"/>
    <property type="evidence" value="ECO:0007669"/>
    <property type="project" value="InterPro"/>
</dbReference>
<dbReference type="PANTHER" id="PTHR30514">
    <property type="entry name" value="GLUCOKINASE"/>
    <property type="match status" value="1"/>
</dbReference>
<dbReference type="GO" id="GO:1901135">
    <property type="term" value="P:carbohydrate derivative metabolic process"/>
    <property type="evidence" value="ECO:0007669"/>
    <property type="project" value="InterPro"/>
</dbReference>
<dbReference type="InterPro" id="IPR035472">
    <property type="entry name" value="RpiR-like_SIS"/>
</dbReference>
<evidence type="ECO:0000256" key="3">
    <source>
        <dbReference type="ARBA" id="ARBA00023163"/>
    </source>
</evidence>
<dbReference type="Pfam" id="PF01418">
    <property type="entry name" value="HTH_6"/>
    <property type="match status" value="1"/>
</dbReference>
<dbReference type="GO" id="GO:0003677">
    <property type="term" value="F:DNA binding"/>
    <property type="evidence" value="ECO:0007669"/>
    <property type="project" value="UniProtKB-KW"/>
</dbReference>